<dbReference type="KEGG" id="phs:C2L64_37785"/>
<evidence type="ECO:0000313" key="2">
    <source>
        <dbReference type="EMBL" id="EIN02962.1"/>
    </source>
</evidence>
<evidence type="ECO:0000313" key="1">
    <source>
        <dbReference type="EMBL" id="AUT74052.1"/>
    </source>
</evidence>
<name>A0AAN1JHI1_9BURK</name>
<dbReference type="Proteomes" id="UP000004980">
    <property type="component" value="Unassembled WGS sequence"/>
</dbReference>
<gene>
    <name evidence="1" type="ORF">C2L64_37785</name>
    <name evidence="2" type="ORF">WQE_01030</name>
</gene>
<dbReference type="EMBL" id="AKAU01000011">
    <property type="protein sequence ID" value="EIN02962.1"/>
    <property type="molecule type" value="Genomic_DNA"/>
</dbReference>
<dbReference type="EMBL" id="CP026107">
    <property type="protein sequence ID" value="AUT74052.1"/>
    <property type="molecule type" value="Genomic_DNA"/>
</dbReference>
<protein>
    <submittedName>
        <fullName evidence="1">Uncharacterized protein</fullName>
    </submittedName>
</protein>
<dbReference type="AlphaFoldDB" id="A0AAN1JHI1"/>
<organism evidence="1 4">
    <name type="scientific">Paraburkholderia hospita</name>
    <dbReference type="NCBI Taxonomy" id="169430"/>
    <lineage>
        <taxon>Bacteria</taxon>
        <taxon>Pseudomonadati</taxon>
        <taxon>Pseudomonadota</taxon>
        <taxon>Betaproteobacteria</taxon>
        <taxon>Burkholderiales</taxon>
        <taxon>Burkholderiaceae</taxon>
        <taxon>Paraburkholderia</taxon>
    </lineage>
</organism>
<dbReference type="Proteomes" id="UP000236649">
    <property type="component" value="Chromosome 3"/>
</dbReference>
<evidence type="ECO:0000313" key="4">
    <source>
        <dbReference type="Proteomes" id="UP000236649"/>
    </source>
</evidence>
<dbReference type="GeneID" id="55534049"/>
<reference evidence="2 3" key="1">
    <citation type="journal article" date="2012" name="J. Bacteriol.">
        <title>Draft Genome Sequence of the Soil Bacterium Burkholderia terrae Strain BS001, Which Interacts with Fungal Surface Structures.</title>
        <authorList>
            <person name="Nazir R."/>
            <person name="Hansen M.A."/>
            <person name="Sorensen S."/>
            <person name="van Elsas J.D."/>
        </authorList>
    </citation>
    <scope>NUCLEOTIDE SEQUENCE [LARGE SCALE GENOMIC DNA]</scope>
    <source>
        <strain evidence="2 3">BS001</strain>
    </source>
</reference>
<keyword evidence="3" id="KW-1185">Reference proteome</keyword>
<accession>A0AAN1JHI1</accession>
<sequence length="93" mass="10431">MNIELNPISREQAAKDLRDMLPFVRAALAKVASGDAVGLPLRTMALRALNGQDVRHVSLDTRKAEVKGVYPSYDELGQLDRMHARAVLRLRRH</sequence>
<evidence type="ECO:0000313" key="3">
    <source>
        <dbReference type="Proteomes" id="UP000004980"/>
    </source>
</evidence>
<dbReference type="RefSeq" id="WP_007576770.1">
    <property type="nucleotide sequence ID" value="NZ_AKAU01000011.1"/>
</dbReference>
<reference evidence="1 4" key="2">
    <citation type="submission" date="2018-01" db="EMBL/GenBank/DDBJ databases">
        <title>Species boundaries and ecological features among Paraburkholderia terrae DSMZ17804T, P. hospita DSMZ17164T and P. caribensis DSMZ13236T.</title>
        <authorList>
            <person name="Pratama A.A."/>
        </authorList>
    </citation>
    <scope>NUCLEOTIDE SEQUENCE [LARGE SCALE GENOMIC DNA]</scope>
    <source>
        <strain evidence="1 4">DSM 17164</strain>
    </source>
</reference>
<proteinExistence type="predicted"/>